<feature type="non-terminal residue" evidence="5">
    <location>
        <position position="77"/>
    </location>
</feature>
<dbReference type="InterPro" id="IPR001845">
    <property type="entry name" value="HTH_ArsR_DNA-bd_dom"/>
</dbReference>
<proteinExistence type="predicted"/>
<evidence type="ECO:0000313" key="6">
    <source>
        <dbReference type="Proteomes" id="UP001597083"/>
    </source>
</evidence>
<accession>A0ABW3CCG7</accession>
<evidence type="ECO:0000256" key="1">
    <source>
        <dbReference type="ARBA" id="ARBA00023015"/>
    </source>
</evidence>
<feature type="domain" description="HTH arsR-type" evidence="4">
    <location>
        <begin position="1"/>
        <end position="77"/>
    </location>
</feature>
<dbReference type="PANTHER" id="PTHR33154:SF33">
    <property type="entry name" value="TRANSCRIPTIONAL REPRESSOR SDPR"/>
    <property type="match status" value="1"/>
</dbReference>
<gene>
    <name evidence="5" type="ORF">ACFQ07_05390</name>
</gene>
<protein>
    <submittedName>
        <fullName evidence="5">ArsR/SmtB family transcription factor</fullName>
    </submittedName>
</protein>
<dbReference type="CDD" id="cd00090">
    <property type="entry name" value="HTH_ARSR"/>
    <property type="match status" value="1"/>
</dbReference>
<evidence type="ECO:0000313" key="5">
    <source>
        <dbReference type="EMBL" id="MFD0851640.1"/>
    </source>
</evidence>
<dbReference type="NCBIfam" id="NF033788">
    <property type="entry name" value="HTH_metalloreg"/>
    <property type="match status" value="1"/>
</dbReference>
<evidence type="ECO:0000259" key="4">
    <source>
        <dbReference type="PROSITE" id="PS50987"/>
    </source>
</evidence>
<dbReference type="PANTHER" id="PTHR33154">
    <property type="entry name" value="TRANSCRIPTIONAL REGULATOR, ARSR FAMILY"/>
    <property type="match status" value="1"/>
</dbReference>
<keyword evidence="1" id="KW-0805">Transcription regulation</keyword>
<name>A0ABW3CCG7_9ACTN</name>
<reference evidence="6" key="1">
    <citation type="journal article" date="2019" name="Int. J. Syst. Evol. Microbiol.">
        <title>The Global Catalogue of Microorganisms (GCM) 10K type strain sequencing project: providing services to taxonomists for standard genome sequencing and annotation.</title>
        <authorList>
            <consortium name="The Broad Institute Genomics Platform"/>
            <consortium name="The Broad Institute Genome Sequencing Center for Infectious Disease"/>
            <person name="Wu L."/>
            <person name="Ma J."/>
        </authorList>
    </citation>
    <scope>NUCLEOTIDE SEQUENCE [LARGE SCALE GENOMIC DNA]</scope>
    <source>
        <strain evidence="6">JCM 31696</strain>
    </source>
</reference>
<dbReference type="Gene3D" id="1.10.10.10">
    <property type="entry name" value="Winged helix-like DNA-binding domain superfamily/Winged helix DNA-binding domain"/>
    <property type="match status" value="1"/>
</dbReference>
<dbReference type="PRINTS" id="PR00778">
    <property type="entry name" value="HTHARSR"/>
</dbReference>
<keyword evidence="2" id="KW-0238">DNA-binding</keyword>
<dbReference type="Pfam" id="PF12840">
    <property type="entry name" value="HTH_20"/>
    <property type="match status" value="1"/>
</dbReference>
<evidence type="ECO:0000256" key="3">
    <source>
        <dbReference type="ARBA" id="ARBA00023163"/>
    </source>
</evidence>
<comment type="caution">
    <text evidence="5">The sequence shown here is derived from an EMBL/GenBank/DDBJ whole genome shotgun (WGS) entry which is preliminary data.</text>
</comment>
<sequence>MHAFDVLGDPVRRRILELLADGERAAGEISAVVQEEFGISQPGVSQHLRVLRENGFTSVRAAGTRRLYSVDPTPLRE</sequence>
<keyword evidence="3" id="KW-0804">Transcription</keyword>
<dbReference type="Proteomes" id="UP001597083">
    <property type="component" value="Unassembled WGS sequence"/>
</dbReference>
<dbReference type="InterPro" id="IPR011991">
    <property type="entry name" value="ArsR-like_HTH"/>
</dbReference>
<organism evidence="5 6">
    <name type="scientific">Actinomadura adrarensis</name>
    <dbReference type="NCBI Taxonomy" id="1819600"/>
    <lineage>
        <taxon>Bacteria</taxon>
        <taxon>Bacillati</taxon>
        <taxon>Actinomycetota</taxon>
        <taxon>Actinomycetes</taxon>
        <taxon>Streptosporangiales</taxon>
        <taxon>Thermomonosporaceae</taxon>
        <taxon>Actinomadura</taxon>
    </lineage>
</organism>
<keyword evidence="6" id="KW-1185">Reference proteome</keyword>
<dbReference type="EMBL" id="JBHTIR010000654">
    <property type="protein sequence ID" value="MFD0851640.1"/>
    <property type="molecule type" value="Genomic_DNA"/>
</dbReference>
<dbReference type="InterPro" id="IPR036388">
    <property type="entry name" value="WH-like_DNA-bd_sf"/>
</dbReference>
<dbReference type="SUPFAM" id="SSF46785">
    <property type="entry name" value="Winged helix' DNA-binding domain"/>
    <property type="match status" value="1"/>
</dbReference>
<dbReference type="InterPro" id="IPR051081">
    <property type="entry name" value="HTH_MetalResp_TranReg"/>
</dbReference>
<dbReference type="SMART" id="SM00418">
    <property type="entry name" value="HTH_ARSR"/>
    <property type="match status" value="1"/>
</dbReference>
<dbReference type="InterPro" id="IPR036390">
    <property type="entry name" value="WH_DNA-bd_sf"/>
</dbReference>
<dbReference type="PROSITE" id="PS50987">
    <property type="entry name" value="HTH_ARSR_2"/>
    <property type="match status" value="1"/>
</dbReference>
<evidence type="ECO:0000256" key="2">
    <source>
        <dbReference type="ARBA" id="ARBA00023125"/>
    </source>
</evidence>